<evidence type="ECO:0000313" key="13">
    <source>
        <dbReference type="Proteomes" id="UP000189462"/>
    </source>
</evidence>
<dbReference type="PROSITE" id="PS00211">
    <property type="entry name" value="ABC_TRANSPORTER_1"/>
    <property type="match status" value="1"/>
</dbReference>
<dbReference type="SMART" id="SM00382">
    <property type="entry name" value="AAA"/>
    <property type="match status" value="1"/>
</dbReference>
<dbReference type="Pfam" id="PF00005">
    <property type="entry name" value="ABC_tran"/>
    <property type="match status" value="1"/>
</dbReference>
<dbReference type="PANTHER" id="PTHR24221:SF654">
    <property type="entry name" value="ATP-BINDING CASSETTE SUB-FAMILY B MEMBER 6"/>
    <property type="match status" value="1"/>
</dbReference>
<evidence type="ECO:0000256" key="2">
    <source>
        <dbReference type="ARBA" id="ARBA00022448"/>
    </source>
</evidence>
<dbReference type="Pfam" id="PF00664">
    <property type="entry name" value="ABC_membrane"/>
    <property type="match status" value="1"/>
</dbReference>
<dbReference type="InterPro" id="IPR011527">
    <property type="entry name" value="ABC1_TM_dom"/>
</dbReference>
<dbReference type="PROSITE" id="PS50929">
    <property type="entry name" value="ABC_TM1F"/>
    <property type="match status" value="1"/>
</dbReference>
<dbReference type="GO" id="GO:0005524">
    <property type="term" value="F:ATP binding"/>
    <property type="evidence" value="ECO:0007669"/>
    <property type="project" value="UniProtKB-KW"/>
</dbReference>
<accession>A0A1V3NA97</accession>
<dbReference type="PROSITE" id="PS50893">
    <property type="entry name" value="ABC_TRANSPORTER_2"/>
    <property type="match status" value="1"/>
</dbReference>
<dbReference type="PANTHER" id="PTHR24221">
    <property type="entry name" value="ATP-BINDING CASSETTE SUB-FAMILY B"/>
    <property type="match status" value="1"/>
</dbReference>
<evidence type="ECO:0000256" key="7">
    <source>
        <dbReference type="ARBA" id="ARBA00022989"/>
    </source>
</evidence>
<gene>
    <name evidence="12" type="ORF">B1C78_15565</name>
</gene>
<evidence type="ECO:0008006" key="14">
    <source>
        <dbReference type="Google" id="ProtNLM"/>
    </source>
</evidence>
<feature type="domain" description="ABC transmembrane type-1" evidence="11">
    <location>
        <begin position="59"/>
        <end position="317"/>
    </location>
</feature>
<feature type="domain" description="ABC transporter" evidence="10">
    <location>
        <begin position="361"/>
        <end position="599"/>
    </location>
</feature>
<evidence type="ECO:0000259" key="11">
    <source>
        <dbReference type="PROSITE" id="PS50929"/>
    </source>
</evidence>
<feature type="transmembrane region" description="Helical" evidence="9">
    <location>
        <begin position="179"/>
        <end position="198"/>
    </location>
</feature>
<keyword evidence="8 9" id="KW-0472">Membrane</keyword>
<evidence type="ECO:0000256" key="3">
    <source>
        <dbReference type="ARBA" id="ARBA00022475"/>
    </source>
</evidence>
<name>A0A1V3NA97_9GAMM</name>
<evidence type="ECO:0000256" key="1">
    <source>
        <dbReference type="ARBA" id="ARBA00004651"/>
    </source>
</evidence>
<dbReference type="EMBL" id="MVBK01000111">
    <property type="protein sequence ID" value="OOG22027.1"/>
    <property type="molecule type" value="Genomic_DNA"/>
</dbReference>
<comment type="subcellular location">
    <subcellularLocation>
        <location evidence="1">Cell membrane</location>
        <topology evidence="1">Multi-pass membrane protein</topology>
    </subcellularLocation>
</comment>
<evidence type="ECO:0000259" key="10">
    <source>
        <dbReference type="PROSITE" id="PS50893"/>
    </source>
</evidence>
<keyword evidence="4 9" id="KW-0812">Transmembrane</keyword>
<dbReference type="InterPro" id="IPR036640">
    <property type="entry name" value="ABC1_TM_sf"/>
</dbReference>
<dbReference type="SUPFAM" id="SSF90123">
    <property type="entry name" value="ABC transporter transmembrane region"/>
    <property type="match status" value="1"/>
</dbReference>
<dbReference type="InterPro" id="IPR003439">
    <property type="entry name" value="ABC_transporter-like_ATP-bd"/>
</dbReference>
<keyword evidence="13" id="KW-1185">Reference proteome</keyword>
<keyword evidence="7 9" id="KW-1133">Transmembrane helix</keyword>
<feature type="transmembrane region" description="Helical" evidence="9">
    <location>
        <begin position="20"/>
        <end position="49"/>
    </location>
</feature>
<keyword evidence="5" id="KW-0547">Nucleotide-binding</keyword>
<dbReference type="GO" id="GO:0005886">
    <property type="term" value="C:plasma membrane"/>
    <property type="evidence" value="ECO:0007669"/>
    <property type="project" value="UniProtKB-SubCell"/>
</dbReference>
<proteinExistence type="predicted"/>
<keyword evidence="2" id="KW-0813">Transport</keyword>
<dbReference type="Gene3D" id="1.20.1560.10">
    <property type="entry name" value="ABC transporter type 1, transmembrane domain"/>
    <property type="match status" value="1"/>
</dbReference>
<feature type="transmembrane region" description="Helical" evidence="9">
    <location>
        <begin position="266"/>
        <end position="286"/>
    </location>
</feature>
<dbReference type="GO" id="GO:0140359">
    <property type="term" value="F:ABC-type transporter activity"/>
    <property type="evidence" value="ECO:0007669"/>
    <property type="project" value="InterPro"/>
</dbReference>
<dbReference type="Proteomes" id="UP000189462">
    <property type="component" value="Unassembled WGS sequence"/>
</dbReference>
<organism evidence="12 13">
    <name type="scientific">Thioalkalivibrio denitrificans</name>
    <dbReference type="NCBI Taxonomy" id="108003"/>
    <lineage>
        <taxon>Bacteria</taxon>
        <taxon>Pseudomonadati</taxon>
        <taxon>Pseudomonadota</taxon>
        <taxon>Gammaproteobacteria</taxon>
        <taxon>Chromatiales</taxon>
        <taxon>Ectothiorhodospiraceae</taxon>
        <taxon>Thioalkalivibrio</taxon>
    </lineage>
</organism>
<reference evidence="12 13" key="1">
    <citation type="submission" date="2017-02" db="EMBL/GenBank/DDBJ databases">
        <title>Genomic diversity within the haloalkaliphilic genus Thioalkalivibrio.</title>
        <authorList>
            <person name="Ahn A.-C."/>
            <person name="Meier-Kolthoff J."/>
            <person name="Overmars L."/>
            <person name="Richter M."/>
            <person name="Woyke T."/>
            <person name="Sorokin D.Y."/>
            <person name="Muyzer G."/>
        </authorList>
    </citation>
    <scope>NUCLEOTIDE SEQUENCE [LARGE SCALE GENOMIC DNA]</scope>
    <source>
        <strain evidence="12 13">ALJD</strain>
    </source>
</reference>
<dbReference type="InterPro" id="IPR039421">
    <property type="entry name" value="Type_1_exporter"/>
</dbReference>
<feature type="transmembrane region" description="Helical" evidence="9">
    <location>
        <begin position="75"/>
        <end position="102"/>
    </location>
</feature>
<evidence type="ECO:0000313" key="12">
    <source>
        <dbReference type="EMBL" id="OOG22027.1"/>
    </source>
</evidence>
<dbReference type="SUPFAM" id="SSF52540">
    <property type="entry name" value="P-loop containing nucleoside triphosphate hydrolases"/>
    <property type="match status" value="1"/>
</dbReference>
<dbReference type="InterPro" id="IPR017871">
    <property type="entry name" value="ABC_transporter-like_CS"/>
</dbReference>
<dbReference type="InterPro" id="IPR003593">
    <property type="entry name" value="AAA+_ATPase"/>
</dbReference>
<evidence type="ECO:0000256" key="8">
    <source>
        <dbReference type="ARBA" id="ARBA00023136"/>
    </source>
</evidence>
<dbReference type="AlphaFoldDB" id="A0A1V3NA97"/>
<keyword evidence="6" id="KW-0067">ATP-binding</keyword>
<feature type="transmembrane region" description="Helical" evidence="9">
    <location>
        <begin position="147"/>
        <end position="173"/>
    </location>
</feature>
<dbReference type="STRING" id="108003.B1C78_15565"/>
<evidence type="ECO:0000256" key="5">
    <source>
        <dbReference type="ARBA" id="ARBA00022741"/>
    </source>
</evidence>
<evidence type="ECO:0000256" key="9">
    <source>
        <dbReference type="SAM" id="Phobius"/>
    </source>
</evidence>
<protein>
    <recommendedName>
        <fullName evidence="14">ABC transporter ATP-binding protein</fullName>
    </recommendedName>
</protein>
<evidence type="ECO:0000256" key="6">
    <source>
        <dbReference type="ARBA" id="ARBA00022840"/>
    </source>
</evidence>
<evidence type="ECO:0000256" key="4">
    <source>
        <dbReference type="ARBA" id="ARBA00022692"/>
    </source>
</evidence>
<comment type="caution">
    <text evidence="12">The sequence shown here is derived from an EMBL/GenBank/DDBJ whole genome shotgun (WGS) entry which is preliminary data.</text>
</comment>
<dbReference type="FunFam" id="3.40.50.300:FF:000299">
    <property type="entry name" value="ABC transporter ATP-binding protein/permease"/>
    <property type="match status" value="1"/>
</dbReference>
<keyword evidence="3" id="KW-1003">Cell membrane</keyword>
<dbReference type="InterPro" id="IPR027417">
    <property type="entry name" value="P-loop_NTPase"/>
</dbReference>
<dbReference type="GO" id="GO:0016887">
    <property type="term" value="F:ATP hydrolysis activity"/>
    <property type="evidence" value="ECO:0007669"/>
    <property type="project" value="InterPro"/>
</dbReference>
<sequence length="604" mass="66275">MMHTFRPILRLLTARERWQLFLIFLIMLPNALMHVAGIASVMPFIAVLAQPELVERNALIAGVYDLLGSPPLEQFLIMLAGGALILLFLGNGLAALTTWAIIRFSYMRAHSLSRKLLGTYLRQDYGFFLTRNPADLSKNVIQEVNQLVSGFLIPVLQLSANGAVVLAILIMLIAVDPALALTVGLVLGGAYAGIYLAFRGRIRRLGQLRFRANARRFKTIQESLGAIKDIKVSNREDYYLNTYTGASYAFARNESNHMLISQLPRYALETLAFGVVLIIALYLVIAGGSMQAALPMIALYAMAGYRLMPALQKLFDMTAKMRFAGPVAESINAEMARLGAAEAVETKEASAASDVHLHDRLDLESVTFRYPGMDRPVLDRLDLTIRAKTSVAFVGGSGAGKSTLVDIILGLLEPESGRIVVDGRTLDRALLPVWRKRLGYVPQSIYLADDTLRRNIALGIPDREIDDEAVIRAAKTAAIHDFIVRELPEGYETVAGDRGVRLSGGQRQRIGIARALYHNPDLLILDEATSALDGATESAVMEAIEQLSGEKTIIMIAHRLTTVRNCDVLYLLDKGRIVASGTYDELMAGEPEFRRMAHAGQAVP</sequence>
<dbReference type="Gene3D" id="3.40.50.300">
    <property type="entry name" value="P-loop containing nucleotide triphosphate hydrolases"/>
    <property type="match status" value="1"/>
</dbReference>